<evidence type="ECO:0000313" key="3">
    <source>
        <dbReference type="Proteomes" id="UP001176961"/>
    </source>
</evidence>
<keyword evidence="1" id="KW-1133">Transmembrane helix</keyword>
<gene>
    <name evidence="2" type="ORF">CYNAS_LOCUS10247</name>
</gene>
<dbReference type="AlphaFoldDB" id="A0AA36M498"/>
<keyword evidence="1" id="KW-0812">Transmembrane</keyword>
<reference evidence="2" key="1">
    <citation type="submission" date="2023-07" db="EMBL/GenBank/DDBJ databases">
        <authorList>
            <consortium name="CYATHOMIX"/>
        </authorList>
    </citation>
    <scope>NUCLEOTIDE SEQUENCE</scope>
    <source>
        <strain evidence="2">N/A</strain>
    </source>
</reference>
<protein>
    <submittedName>
        <fullName evidence="2">Uncharacterized protein</fullName>
    </submittedName>
</protein>
<keyword evidence="1" id="KW-0472">Membrane</keyword>
<proteinExistence type="predicted"/>
<dbReference type="Proteomes" id="UP001176961">
    <property type="component" value="Unassembled WGS sequence"/>
</dbReference>
<organism evidence="2 3">
    <name type="scientific">Cylicocyclus nassatus</name>
    <name type="common">Nematode worm</name>
    <dbReference type="NCBI Taxonomy" id="53992"/>
    <lineage>
        <taxon>Eukaryota</taxon>
        <taxon>Metazoa</taxon>
        <taxon>Ecdysozoa</taxon>
        <taxon>Nematoda</taxon>
        <taxon>Chromadorea</taxon>
        <taxon>Rhabditida</taxon>
        <taxon>Rhabditina</taxon>
        <taxon>Rhabditomorpha</taxon>
        <taxon>Strongyloidea</taxon>
        <taxon>Strongylidae</taxon>
        <taxon>Cylicocyclus</taxon>
    </lineage>
</organism>
<sequence>MKEGGGLVAENWSSINMYAFFFLLLLLCFNVNAERIRRAPQRPGFFDCLQHCWSYPWRQIPG</sequence>
<dbReference type="EMBL" id="CATQJL010000223">
    <property type="protein sequence ID" value="CAJ0598264.1"/>
    <property type="molecule type" value="Genomic_DNA"/>
</dbReference>
<keyword evidence="3" id="KW-1185">Reference proteome</keyword>
<name>A0AA36M498_CYLNA</name>
<evidence type="ECO:0000313" key="2">
    <source>
        <dbReference type="EMBL" id="CAJ0598264.1"/>
    </source>
</evidence>
<accession>A0AA36M498</accession>
<feature type="transmembrane region" description="Helical" evidence="1">
    <location>
        <begin position="15"/>
        <end position="33"/>
    </location>
</feature>
<comment type="caution">
    <text evidence="2">The sequence shown here is derived from an EMBL/GenBank/DDBJ whole genome shotgun (WGS) entry which is preliminary data.</text>
</comment>
<evidence type="ECO:0000256" key="1">
    <source>
        <dbReference type="SAM" id="Phobius"/>
    </source>
</evidence>